<evidence type="ECO:0000313" key="1">
    <source>
        <dbReference type="EMBL" id="CAG6452390.1"/>
    </source>
</evidence>
<dbReference type="EMBL" id="HBUE01020637">
    <property type="protein sequence ID" value="CAG6452390.1"/>
    <property type="molecule type" value="Transcribed_RNA"/>
</dbReference>
<proteinExistence type="predicted"/>
<protein>
    <submittedName>
        <fullName evidence="1">(northern house mosquito) hypothetical protein</fullName>
    </submittedName>
</protein>
<name>A0A8D8A9G4_CULPI</name>
<accession>A0A8D8A9G4</accession>
<sequence length="145" mass="16170">MLGEADQVRRLVLDLVRDDLPVGAELVPKFEVAVKEDTVEVKQEMDCDESWDKKLPGLEPITAKGAIKTEPEVVVEKVIQIAQGRTIHPDILDSNCDVKSSPMVKMNKKNLKKAVRLCRRNLRVVSKTKSLVEKTLPQTSNITGP</sequence>
<organism evidence="1">
    <name type="scientific">Culex pipiens</name>
    <name type="common">House mosquito</name>
    <dbReference type="NCBI Taxonomy" id="7175"/>
    <lineage>
        <taxon>Eukaryota</taxon>
        <taxon>Metazoa</taxon>
        <taxon>Ecdysozoa</taxon>
        <taxon>Arthropoda</taxon>
        <taxon>Hexapoda</taxon>
        <taxon>Insecta</taxon>
        <taxon>Pterygota</taxon>
        <taxon>Neoptera</taxon>
        <taxon>Endopterygota</taxon>
        <taxon>Diptera</taxon>
        <taxon>Nematocera</taxon>
        <taxon>Culicoidea</taxon>
        <taxon>Culicidae</taxon>
        <taxon>Culicinae</taxon>
        <taxon>Culicini</taxon>
        <taxon>Culex</taxon>
        <taxon>Culex</taxon>
    </lineage>
</organism>
<reference evidence="1" key="1">
    <citation type="submission" date="2021-05" db="EMBL/GenBank/DDBJ databases">
        <authorList>
            <person name="Alioto T."/>
            <person name="Alioto T."/>
            <person name="Gomez Garrido J."/>
        </authorList>
    </citation>
    <scope>NUCLEOTIDE SEQUENCE</scope>
</reference>
<dbReference type="AlphaFoldDB" id="A0A8D8A9G4"/>